<dbReference type="EMBL" id="JAIRAU010000047">
    <property type="protein sequence ID" value="MBZ5714468.1"/>
    <property type="molecule type" value="Genomic_DNA"/>
</dbReference>
<organism evidence="1 2">
    <name type="scientific">Nannocystis pusilla</name>
    <dbReference type="NCBI Taxonomy" id="889268"/>
    <lineage>
        <taxon>Bacteria</taxon>
        <taxon>Pseudomonadati</taxon>
        <taxon>Myxococcota</taxon>
        <taxon>Polyangia</taxon>
        <taxon>Nannocystales</taxon>
        <taxon>Nannocystaceae</taxon>
        <taxon>Nannocystis</taxon>
    </lineage>
</organism>
<proteinExistence type="predicted"/>
<evidence type="ECO:0000313" key="1">
    <source>
        <dbReference type="EMBL" id="MBZ5714468.1"/>
    </source>
</evidence>
<gene>
    <name evidence="1" type="ORF">K7C98_34990</name>
</gene>
<reference evidence="1" key="1">
    <citation type="submission" date="2021-08" db="EMBL/GenBank/DDBJ databases">
        <authorList>
            <person name="Stevens D.C."/>
        </authorList>
    </citation>
    <scope>NUCLEOTIDE SEQUENCE</scope>
    <source>
        <strain evidence="1">DSM 53165</strain>
    </source>
</reference>
<accession>A0ABS7U1X7</accession>
<dbReference type="RefSeq" id="WP_224196190.1">
    <property type="nucleotide sequence ID" value="NZ_JAIRAU010000047.1"/>
</dbReference>
<comment type="caution">
    <text evidence="1">The sequence shown here is derived from an EMBL/GenBank/DDBJ whole genome shotgun (WGS) entry which is preliminary data.</text>
</comment>
<evidence type="ECO:0000313" key="2">
    <source>
        <dbReference type="Proteomes" id="UP001139031"/>
    </source>
</evidence>
<dbReference type="Proteomes" id="UP001139031">
    <property type="component" value="Unassembled WGS sequence"/>
</dbReference>
<name>A0ABS7U1X7_9BACT</name>
<protein>
    <submittedName>
        <fullName evidence="1">Uncharacterized protein</fullName>
    </submittedName>
</protein>
<keyword evidence="2" id="KW-1185">Reference proteome</keyword>
<sequence length="143" mass="15801">MAFAVADFPEQVAALKHDLGKYVAWMSANLGDDHWHGPVRDELVEALRRDILRTRSGADGTVETAWDLWSRFAAGWPRPLPAPELVDVEAAVDVLRAHGPALVRGDRDAIAGARPQIRAAQRTIRAALQQLHRRLQSQSLSRG</sequence>